<keyword evidence="3" id="KW-1185">Reference proteome</keyword>
<comment type="caution">
    <text evidence="2">The sequence shown here is derived from an EMBL/GenBank/DDBJ whole genome shotgun (WGS) entry which is preliminary data.</text>
</comment>
<dbReference type="Proteomes" id="UP000738349">
    <property type="component" value="Unassembled WGS sequence"/>
</dbReference>
<feature type="compositionally biased region" description="Basic and acidic residues" evidence="1">
    <location>
        <begin position="133"/>
        <end position="142"/>
    </location>
</feature>
<organism evidence="2 3">
    <name type="scientific">Dactylonectria macrodidyma</name>
    <dbReference type="NCBI Taxonomy" id="307937"/>
    <lineage>
        <taxon>Eukaryota</taxon>
        <taxon>Fungi</taxon>
        <taxon>Dikarya</taxon>
        <taxon>Ascomycota</taxon>
        <taxon>Pezizomycotina</taxon>
        <taxon>Sordariomycetes</taxon>
        <taxon>Hypocreomycetidae</taxon>
        <taxon>Hypocreales</taxon>
        <taxon>Nectriaceae</taxon>
        <taxon>Dactylonectria</taxon>
    </lineage>
</organism>
<feature type="region of interest" description="Disordered" evidence="1">
    <location>
        <begin position="1"/>
        <end position="98"/>
    </location>
</feature>
<gene>
    <name evidence="2" type="ORF">EDB81DRAFT_82952</name>
</gene>
<name>A0A9P9EFL2_9HYPO</name>
<evidence type="ECO:0000313" key="3">
    <source>
        <dbReference type="Proteomes" id="UP000738349"/>
    </source>
</evidence>
<sequence>MLLPLTMAPSSHHSLSRPPPLTTTPSHHLSLPPSSDPHHLIFSSNSQPKKQNPTPISPERSSPAFRNSPSTKKMRAISGNMRPLKKEEPPRQFTLPRSHARRSDLSLCRIMCSCSCVATLEPGRASSSPEVGEEYRGDERKSKNAHGIGRPSTIIRPPARIFLPASGFIVDCIASRPFLIVFFYFIFPLTMLSGSAGGNSRSSG</sequence>
<feature type="compositionally biased region" description="Polar residues" evidence="1">
    <location>
        <begin position="42"/>
        <end position="54"/>
    </location>
</feature>
<reference evidence="2" key="1">
    <citation type="journal article" date="2021" name="Nat. Commun.">
        <title>Genetic determinants of endophytism in the Arabidopsis root mycobiome.</title>
        <authorList>
            <person name="Mesny F."/>
            <person name="Miyauchi S."/>
            <person name="Thiergart T."/>
            <person name="Pickel B."/>
            <person name="Atanasova L."/>
            <person name="Karlsson M."/>
            <person name="Huettel B."/>
            <person name="Barry K.W."/>
            <person name="Haridas S."/>
            <person name="Chen C."/>
            <person name="Bauer D."/>
            <person name="Andreopoulos W."/>
            <person name="Pangilinan J."/>
            <person name="LaButti K."/>
            <person name="Riley R."/>
            <person name="Lipzen A."/>
            <person name="Clum A."/>
            <person name="Drula E."/>
            <person name="Henrissat B."/>
            <person name="Kohler A."/>
            <person name="Grigoriev I.V."/>
            <person name="Martin F.M."/>
            <person name="Hacquard S."/>
        </authorList>
    </citation>
    <scope>NUCLEOTIDE SEQUENCE</scope>
    <source>
        <strain evidence="2">MPI-CAGE-AT-0147</strain>
    </source>
</reference>
<evidence type="ECO:0000313" key="2">
    <source>
        <dbReference type="EMBL" id="KAH7136537.1"/>
    </source>
</evidence>
<feature type="region of interest" description="Disordered" evidence="1">
    <location>
        <begin position="124"/>
        <end position="151"/>
    </location>
</feature>
<dbReference type="AlphaFoldDB" id="A0A9P9EFL2"/>
<feature type="compositionally biased region" description="Low complexity" evidence="1">
    <location>
        <begin position="23"/>
        <end position="33"/>
    </location>
</feature>
<accession>A0A9P9EFL2</accession>
<evidence type="ECO:0000256" key="1">
    <source>
        <dbReference type="SAM" id="MobiDB-lite"/>
    </source>
</evidence>
<protein>
    <submittedName>
        <fullName evidence="2">Uncharacterized protein</fullName>
    </submittedName>
</protein>
<dbReference type="EMBL" id="JAGMUV010000013">
    <property type="protein sequence ID" value="KAH7136537.1"/>
    <property type="molecule type" value="Genomic_DNA"/>
</dbReference>
<proteinExistence type="predicted"/>